<dbReference type="PANTHER" id="PTHR15239">
    <property type="entry name" value="NUCLEAR EXPORT MEDIATOR FACTOR NEMF"/>
    <property type="match status" value="1"/>
</dbReference>
<protein>
    <recommendedName>
        <fullName evidence="1">NFACT RNA-binding domain-containing protein</fullName>
    </recommendedName>
</protein>
<name>A0A6C2UCR3_PONDE</name>
<dbReference type="PANTHER" id="PTHR15239:SF6">
    <property type="entry name" value="RIBOSOME QUALITY CONTROL COMPLEX SUBUNIT NEMF"/>
    <property type="match status" value="1"/>
</dbReference>
<feature type="domain" description="NFACT RNA-binding" evidence="1">
    <location>
        <begin position="18"/>
        <end position="113"/>
    </location>
</feature>
<accession>A0A6C2UCR3</accession>
<dbReference type="Pfam" id="PF05670">
    <property type="entry name" value="NFACT-R_1"/>
    <property type="match status" value="1"/>
</dbReference>
<organism evidence="2 3">
    <name type="scientific">Pontiella desulfatans</name>
    <dbReference type="NCBI Taxonomy" id="2750659"/>
    <lineage>
        <taxon>Bacteria</taxon>
        <taxon>Pseudomonadati</taxon>
        <taxon>Kiritimatiellota</taxon>
        <taxon>Kiritimatiellia</taxon>
        <taxon>Kiritimatiellales</taxon>
        <taxon>Pontiellaceae</taxon>
        <taxon>Pontiella</taxon>
    </lineage>
</organism>
<keyword evidence="3" id="KW-1185">Reference proteome</keyword>
<dbReference type="EMBL" id="CAAHFG010000005">
    <property type="protein sequence ID" value="VGO17643.1"/>
    <property type="molecule type" value="Genomic_DNA"/>
</dbReference>
<proteinExistence type="predicted"/>
<gene>
    <name evidence="2" type="ORF">PDESU_06244</name>
</gene>
<reference evidence="2 3" key="1">
    <citation type="submission" date="2019-04" db="EMBL/GenBank/DDBJ databases">
        <authorList>
            <person name="Van Vliet M D."/>
        </authorList>
    </citation>
    <scope>NUCLEOTIDE SEQUENCE [LARGE SCALE GENOMIC DNA]</scope>
    <source>
        <strain evidence="2 3">F1</strain>
    </source>
</reference>
<evidence type="ECO:0000313" key="2">
    <source>
        <dbReference type="EMBL" id="VGO17643.1"/>
    </source>
</evidence>
<dbReference type="GO" id="GO:1990112">
    <property type="term" value="C:RQC complex"/>
    <property type="evidence" value="ECO:0007669"/>
    <property type="project" value="TreeGrafter"/>
</dbReference>
<dbReference type="GO" id="GO:0043023">
    <property type="term" value="F:ribosomal large subunit binding"/>
    <property type="evidence" value="ECO:0007669"/>
    <property type="project" value="TreeGrafter"/>
</dbReference>
<evidence type="ECO:0000313" key="3">
    <source>
        <dbReference type="Proteomes" id="UP000366872"/>
    </source>
</evidence>
<dbReference type="InterPro" id="IPR008532">
    <property type="entry name" value="NFACT_RNA-bd"/>
</dbReference>
<sequence>MRGKEIQPDFWKYELPGGFEALAGKTDADNDLLSLRVASANDLWFHVHGMPGSHVILRHPDGEKPDNATIKQAAAIAAWHSKARTAGNVPVKYTEAKHVGKPRGAKPGTVTIKREKTTKVRPAIPGKASN</sequence>
<dbReference type="Proteomes" id="UP000366872">
    <property type="component" value="Unassembled WGS sequence"/>
</dbReference>
<dbReference type="GO" id="GO:0072344">
    <property type="term" value="P:rescue of stalled ribosome"/>
    <property type="evidence" value="ECO:0007669"/>
    <property type="project" value="TreeGrafter"/>
</dbReference>
<dbReference type="AlphaFoldDB" id="A0A6C2UCR3"/>
<dbReference type="InterPro" id="IPR051608">
    <property type="entry name" value="RQC_Subunit_NEMF"/>
</dbReference>
<dbReference type="RefSeq" id="WP_136083131.1">
    <property type="nucleotide sequence ID" value="NZ_CAAHFG010000005.1"/>
</dbReference>
<evidence type="ECO:0000259" key="1">
    <source>
        <dbReference type="Pfam" id="PF05670"/>
    </source>
</evidence>
<dbReference type="GO" id="GO:0000049">
    <property type="term" value="F:tRNA binding"/>
    <property type="evidence" value="ECO:0007669"/>
    <property type="project" value="TreeGrafter"/>
</dbReference>